<dbReference type="AlphaFoldDB" id="A0A973A7A5"/>
<evidence type="ECO:0000313" key="2">
    <source>
        <dbReference type="Proteomes" id="UP000754644"/>
    </source>
</evidence>
<dbReference type="Proteomes" id="UP000754644">
    <property type="component" value="Unassembled WGS sequence"/>
</dbReference>
<evidence type="ECO:0000313" key="1">
    <source>
        <dbReference type="EMBL" id="NQV64514.1"/>
    </source>
</evidence>
<reference evidence="1" key="1">
    <citation type="submission" date="2020-05" db="EMBL/GenBank/DDBJ databases">
        <title>Sulfur intermediates as new biogeochemical hubs in an aquatic model microbial ecosystem.</title>
        <authorList>
            <person name="Vigneron A."/>
        </authorList>
    </citation>
    <scope>NUCLEOTIDE SEQUENCE</scope>
    <source>
        <strain evidence="1">Bin.250</strain>
    </source>
</reference>
<sequence length="382" mass="42049">MADSNLRGYLKSYVISQQGIDNALLHADQTWQSQSSLRLIWQGGSTSTGSTSYAWELHYEASPVFSNQLAGPGSLQIEPPANYRLTDIDPLLIDDARRPVLQNLDRLNIQLQFDQGDLTIGRQAITFGSARIINPTDVFLPYNVTALNTEYRVGVDAIRYQQPLGQLGELDMGFIFGKDGHRDSSAAFIHGKTNLAGTDLEFAAMRYANQTLFGAGMQSALGSLGFWLETAVVNGDRHYWRTSTGIDYAFSESMFGMVEYHYNGAGAAASRHYLSTAQTSAYQVGGVFLLGQHYLIPSLNFQATPLTTLGLQAIVNLKDKSSFWSISVTHNVLDNLYLGLGYYHFSGKPPVANQATPFEPGYLAAEYGTSPDSVYAQLSYYF</sequence>
<proteinExistence type="predicted"/>
<name>A0A973A7A5_9GAMM</name>
<dbReference type="EMBL" id="JABMOJ010000144">
    <property type="protein sequence ID" value="NQV64514.1"/>
    <property type="molecule type" value="Genomic_DNA"/>
</dbReference>
<protein>
    <submittedName>
        <fullName evidence="1">Uncharacterized protein</fullName>
    </submittedName>
</protein>
<gene>
    <name evidence="1" type="ORF">HQ497_04025</name>
</gene>
<comment type="caution">
    <text evidence="1">The sequence shown here is derived from an EMBL/GenBank/DDBJ whole genome shotgun (WGS) entry which is preliminary data.</text>
</comment>
<dbReference type="SUPFAM" id="SSF56935">
    <property type="entry name" value="Porins"/>
    <property type="match status" value="1"/>
</dbReference>
<accession>A0A973A7A5</accession>
<organism evidence="1 2">
    <name type="scientific">SAR86 cluster bacterium</name>
    <dbReference type="NCBI Taxonomy" id="2030880"/>
    <lineage>
        <taxon>Bacteria</taxon>
        <taxon>Pseudomonadati</taxon>
        <taxon>Pseudomonadota</taxon>
        <taxon>Gammaproteobacteria</taxon>
        <taxon>SAR86 cluster</taxon>
    </lineage>
</organism>